<accession>A0ABM0UXP0</accession>
<dbReference type="Proteomes" id="UP000694864">
    <property type="component" value="Chromosome 2"/>
</dbReference>
<reference evidence="4" key="2">
    <citation type="submission" date="2025-08" db="UniProtKB">
        <authorList>
            <consortium name="RefSeq"/>
        </authorList>
    </citation>
    <scope>IDENTIFICATION</scope>
    <source>
        <tissue evidence="4">Leaf</tissue>
    </source>
</reference>
<evidence type="ECO:0000259" key="2">
    <source>
        <dbReference type="Pfam" id="PF03078"/>
    </source>
</evidence>
<organism evidence="3 4">
    <name type="scientific">Camelina sativa</name>
    <name type="common">False flax</name>
    <name type="synonym">Myagrum sativum</name>
    <dbReference type="NCBI Taxonomy" id="90675"/>
    <lineage>
        <taxon>Eukaryota</taxon>
        <taxon>Viridiplantae</taxon>
        <taxon>Streptophyta</taxon>
        <taxon>Embryophyta</taxon>
        <taxon>Tracheophyta</taxon>
        <taxon>Spermatophyta</taxon>
        <taxon>Magnoliopsida</taxon>
        <taxon>eudicotyledons</taxon>
        <taxon>Gunneridae</taxon>
        <taxon>Pentapetalae</taxon>
        <taxon>rosids</taxon>
        <taxon>malvids</taxon>
        <taxon>Brassicales</taxon>
        <taxon>Brassicaceae</taxon>
        <taxon>Camelineae</taxon>
        <taxon>Camelina</taxon>
    </lineage>
</organism>
<evidence type="ECO:0000313" key="3">
    <source>
        <dbReference type="Proteomes" id="UP000694864"/>
    </source>
</evidence>
<gene>
    <name evidence="4" type="primary">LOC104730381</name>
</gene>
<sequence>MGIETAVLALLDKIGLGTIAYKQYEMYPDLVCQFMATVGVYYQNERLKNVQEGILSFFIRGIRYRLPLRDLCGIYGFERDFTEVVLPAHFPTVQDFWSLFRNGQCDSKASTQTDVRHPVLRYVTRLIGHTFLCKMEPGKMRVTEMVLLYFGLRDLIAGVFPKSKLDRPVNMGAVFAHHLVSLKTKPFTGKGKKIESVGSLLTPIFRHFRIDLESCRIVTDCPVMDAEYMMHAQWMKKTLLWCFSDSRGAHLVQLPQADLTDIGEDYHQLQFEPDPCDLVTQPTTRRRTPRAAPTPSEEFTTTNSVGGKHRASLSSALRLSF</sequence>
<evidence type="ECO:0000256" key="1">
    <source>
        <dbReference type="SAM" id="MobiDB-lite"/>
    </source>
</evidence>
<reference evidence="3" key="1">
    <citation type="journal article" date="2014" name="Nat. Commun.">
        <title>The emerging biofuel crop Camelina sativa retains a highly undifferentiated hexaploid genome structure.</title>
        <authorList>
            <person name="Kagale S."/>
            <person name="Koh C."/>
            <person name="Nixon J."/>
            <person name="Bollina V."/>
            <person name="Clarke W.E."/>
            <person name="Tuteja R."/>
            <person name="Spillane C."/>
            <person name="Robinson S.J."/>
            <person name="Links M.G."/>
            <person name="Clarke C."/>
            <person name="Higgins E.E."/>
            <person name="Huebert T."/>
            <person name="Sharpe A.G."/>
            <person name="Parkin I.A."/>
        </authorList>
    </citation>
    <scope>NUCLEOTIDE SEQUENCE [LARGE SCALE GENOMIC DNA]</scope>
    <source>
        <strain evidence="3">cv. DH55</strain>
    </source>
</reference>
<dbReference type="RefSeq" id="XP_010447849.1">
    <property type="nucleotide sequence ID" value="XM_010449547.2"/>
</dbReference>
<keyword evidence="3" id="KW-1185">Reference proteome</keyword>
<dbReference type="InterPro" id="IPR004312">
    <property type="entry name" value="ATHILA_Orf1_C"/>
</dbReference>
<feature type="compositionally biased region" description="Low complexity" evidence="1">
    <location>
        <begin position="312"/>
        <end position="321"/>
    </location>
</feature>
<feature type="region of interest" description="Disordered" evidence="1">
    <location>
        <begin position="277"/>
        <end position="321"/>
    </location>
</feature>
<feature type="domain" description="Arabidopsis retrotransposon Orf1 C-terminal" evidence="2">
    <location>
        <begin position="1"/>
        <end position="283"/>
    </location>
</feature>
<name>A0ABM0UXP0_CAMSA</name>
<proteinExistence type="predicted"/>
<dbReference type="Pfam" id="PF03078">
    <property type="entry name" value="ATHILA"/>
    <property type="match status" value="1"/>
</dbReference>
<dbReference type="GeneID" id="104730381"/>
<protein>
    <submittedName>
        <fullName evidence="4">Uncharacterized protein LOC104730381</fullName>
    </submittedName>
</protein>
<evidence type="ECO:0000313" key="4">
    <source>
        <dbReference type="RefSeq" id="XP_010447849.1"/>
    </source>
</evidence>